<dbReference type="EMBL" id="OQ622093">
    <property type="protein sequence ID" value="WGH28273.1"/>
    <property type="molecule type" value="Genomic_DNA"/>
</dbReference>
<proteinExistence type="predicted"/>
<evidence type="ECO:0000313" key="2">
    <source>
        <dbReference type="Proteomes" id="UP001240123"/>
    </source>
</evidence>
<keyword evidence="2" id="KW-1185">Reference proteome</keyword>
<gene>
    <name evidence="1" type="ORF">10P302A_gene0013</name>
</gene>
<evidence type="ECO:0000313" key="1">
    <source>
        <dbReference type="EMBL" id="WGH28273.1"/>
    </source>
</evidence>
<reference evidence="1" key="1">
    <citation type="submission" date="2023-03" db="EMBL/GenBank/DDBJ databases">
        <authorList>
            <person name="Chen D."/>
        </authorList>
    </citation>
    <scope>NUCLEOTIDE SEQUENCE</scope>
</reference>
<protein>
    <submittedName>
        <fullName evidence="1">Uncharacterized protein</fullName>
    </submittedName>
</protein>
<accession>A0AAF0GJ53</accession>
<sequence>MQVIVTATSSKVDDLILIETSTTIGDQTTTSKVGYDAQELMDNRFLSGDLDTRIEALRAGAERMTIKGVELHFKTLMNVLQKPAEITDVSAVPSSQLQGVEADVLVVDEVAQEAPVKKTRAKRTTKTTNTESN</sequence>
<dbReference type="Proteomes" id="UP001240123">
    <property type="component" value="Segment"/>
</dbReference>
<organism evidence="1 2">
    <name type="scientific">Pseudomonas phage 10P302A</name>
    <dbReference type="NCBI Taxonomy" id="3038233"/>
    <lineage>
        <taxon>Viruses</taxon>
        <taxon>Duplodnaviria</taxon>
        <taxon>Heunggongvirae</taxon>
        <taxon>Uroviricota</taxon>
        <taxon>Caudoviricetes</taxon>
        <taxon>Autographivirales</taxon>
        <taxon>Autotranscriptaviridae</taxon>
        <taxon>Studiervirinae</taxon>
        <taxon>Cankvirus</taxon>
        <taxon>Cankvirus cv10P302A</taxon>
    </lineage>
</organism>
<name>A0AAF0GJ53_9CAUD</name>